<evidence type="ECO:0000256" key="3">
    <source>
        <dbReference type="ARBA" id="ARBA00022692"/>
    </source>
</evidence>
<evidence type="ECO:0000256" key="5">
    <source>
        <dbReference type="ARBA" id="ARBA00022737"/>
    </source>
</evidence>
<keyword evidence="4 9" id="KW-0732">Signal</keyword>
<feature type="chain" id="PRO_5039930210" evidence="9">
    <location>
        <begin position="26"/>
        <end position="200"/>
    </location>
</feature>
<dbReference type="EC" id="3.2.1.15" evidence="11"/>
<evidence type="ECO:0000256" key="6">
    <source>
        <dbReference type="ARBA" id="ARBA00022989"/>
    </source>
</evidence>
<dbReference type="InterPro" id="IPR032675">
    <property type="entry name" value="LRR_dom_sf"/>
</dbReference>
<dbReference type="SUPFAM" id="SSF52058">
    <property type="entry name" value="L domain-like"/>
    <property type="match status" value="1"/>
</dbReference>
<organism evidence="11 12">
    <name type="scientific">Helianthus annuus</name>
    <name type="common">Common sunflower</name>
    <dbReference type="NCBI Taxonomy" id="4232"/>
    <lineage>
        <taxon>Eukaryota</taxon>
        <taxon>Viridiplantae</taxon>
        <taxon>Streptophyta</taxon>
        <taxon>Embryophyta</taxon>
        <taxon>Tracheophyta</taxon>
        <taxon>Spermatophyta</taxon>
        <taxon>Magnoliopsida</taxon>
        <taxon>eudicotyledons</taxon>
        <taxon>Gunneridae</taxon>
        <taxon>Pentapetalae</taxon>
        <taxon>asterids</taxon>
        <taxon>campanulids</taxon>
        <taxon>Asterales</taxon>
        <taxon>Asteraceae</taxon>
        <taxon>Asteroideae</taxon>
        <taxon>Heliantheae alliance</taxon>
        <taxon>Heliantheae</taxon>
        <taxon>Helianthus</taxon>
    </lineage>
</organism>
<evidence type="ECO:0000259" key="10">
    <source>
        <dbReference type="Pfam" id="PF08263"/>
    </source>
</evidence>
<dbReference type="Pfam" id="PF12799">
    <property type="entry name" value="LRR_4"/>
    <property type="match status" value="1"/>
</dbReference>
<dbReference type="InterPro" id="IPR046956">
    <property type="entry name" value="RLP23-like"/>
</dbReference>
<evidence type="ECO:0000256" key="4">
    <source>
        <dbReference type="ARBA" id="ARBA00022729"/>
    </source>
</evidence>
<sequence length="200" mass="22771">MEDCLSMKKSLSIFMMLLIYMGGRGAQGVCVKDERTALLEIKASLHEYFPDVDNLLSSWVDHGSTSGECCEWERIKCDKVTGHVTDLSLSNLLSEDYESFYDRTWPLDFSPFIHFKELRNLDVSWNYIDDTFVGKGVERLSSLKKLETLNLSNNRIETNIFPSLASLVSLKILDLSNMKGYESYDPSSTAHGMLFVFSFS</sequence>
<dbReference type="GO" id="GO:0016020">
    <property type="term" value="C:membrane"/>
    <property type="evidence" value="ECO:0007669"/>
    <property type="project" value="UniProtKB-SubCell"/>
</dbReference>
<dbReference type="PANTHER" id="PTHR48063">
    <property type="entry name" value="LRR RECEPTOR-LIKE KINASE"/>
    <property type="match status" value="1"/>
</dbReference>
<dbReference type="EMBL" id="MNCJ02000319">
    <property type="protein sequence ID" value="KAF5808158.1"/>
    <property type="molecule type" value="Genomic_DNA"/>
</dbReference>
<gene>
    <name evidence="11" type="ORF">HanXRQr2_Chr04g0142251</name>
</gene>
<feature type="signal peptide" evidence="9">
    <location>
        <begin position="1"/>
        <end position="25"/>
    </location>
</feature>
<keyword evidence="2" id="KW-0433">Leucine-rich repeat</keyword>
<comment type="caution">
    <text evidence="11">The sequence shown here is derived from an EMBL/GenBank/DDBJ whole genome shotgun (WGS) entry which is preliminary data.</text>
</comment>
<proteinExistence type="predicted"/>
<dbReference type="Gene3D" id="3.80.10.10">
    <property type="entry name" value="Ribonuclease Inhibitor"/>
    <property type="match status" value="1"/>
</dbReference>
<keyword evidence="3" id="KW-0812">Transmembrane</keyword>
<keyword evidence="11" id="KW-0378">Hydrolase</keyword>
<dbReference type="PANTHER" id="PTHR48063:SF35">
    <property type="entry name" value="RECEPTOR-LIKE PROTEIN 12"/>
    <property type="match status" value="1"/>
</dbReference>
<keyword evidence="12" id="KW-1185">Reference proteome</keyword>
<reference evidence="11" key="1">
    <citation type="journal article" date="2017" name="Nature">
        <title>The sunflower genome provides insights into oil metabolism, flowering and Asterid evolution.</title>
        <authorList>
            <person name="Badouin H."/>
            <person name="Gouzy J."/>
            <person name="Grassa C.J."/>
            <person name="Murat F."/>
            <person name="Staton S.E."/>
            <person name="Cottret L."/>
            <person name="Lelandais-Briere C."/>
            <person name="Owens G.L."/>
            <person name="Carrere S."/>
            <person name="Mayjonade B."/>
            <person name="Legrand L."/>
            <person name="Gill N."/>
            <person name="Kane N.C."/>
            <person name="Bowers J.E."/>
            <person name="Hubner S."/>
            <person name="Bellec A."/>
            <person name="Berard A."/>
            <person name="Berges H."/>
            <person name="Blanchet N."/>
            <person name="Boniface M.C."/>
            <person name="Brunel D."/>
            <person name="Catrice O."/>
            <person name="Chaidir N."/>
            <person name="Claudel C."/>
            <person name="Donnadieu C."/>
            <person name="Faraut T."/>
            <person name="Fievet G."/>
            <person name="Helmstetter N."/>
            <person name="King M."/>
            <person name="Knapp S.J."/>
            <person name="Lai Z."/>
            <person name="Le Paslier M.C."/>
            <person name="Lippi Y."/>
            <person name="Lorenzon L."/>
            <person name="Mandel J.R."/>
            <person name="Marage G."/>
            <person name="Marchand G."/>
            <person name="Marquand E."/>
            <person name="Bret-Mestries E."/>
            <person name="Morien E."/>
            <person name="Nambeesan S."/>
            <person name="Nguyen T."/>
            <person name="Pegot-Espagnet P."/>
            <person name="Pouilly N."/>
            <person name="Raftis F."/>
            <person name="Sallet E."/>
            <person name="Schiex T."/>
            <person name="Thomas J."/>
            <person name="Vandecasteele C."/>
            <person name="Vares D."/>
            <person name="Vear F."/>
            <person name="Vautrin S."/>
            <person name="Crespi M."/>
            <person name="Mangin B."/>
            <person name="Burke J.M."/>
            <person name="Salse J."/>
            <person name="Munos S."/>
            <person name="Vincourt P."/>
            <person name="Rieseberg L.H."/>
            <person name="Langlade N.B."/>
        </authorList>
    </citation>
    <scope>NUCLEOTIDE SEQUENCE</scope>
    <source>
        <tissue evidence="11">Leaves</tissue>
    </source>
</reference>
<keyword evidence="8" id="KW-0325">Glycoprotein</keyword>
<keyword evidence="5" id="KW-0677">Repeat</keyword>
<keyword evidence="11" id="KW-0326">Glycosidase</keyword>
<dbReference type="InterPro" id="IPR001611">
    <property type="entry name" value="Leu-rich_rpt"/>
</dbReference>
<feature type="domain" description="Leucine-rich repeat-containing N-terminal plant-type" evidence="10">
    <location>
        <begin position="32"/>
        <end position="78"/>
    </location>
</feature>
<evidence type="ECO:0000256" key="7">
    <source>
        <dbReference type="ARBA" id="ARBA00023136"/>
    </source>
</evidence>
<accession>A0A9K3J491</accession>
<comment type="subcellular location">
    <subcellularLocation>
        <location evidence="1">Membrane</location>
        <topology evidence="1">Single-pass type I membrane protein</topology>
    </subcellularLocation>
</comment>
<dbReference type="GO" id="GO:0004650">
    <property type="term" value="F:polygalacturonase activity"/>
    <property type="evidence" value="ECO:0007669"/>
    <property type="project" value="UniProtKB-EC"/>
</dbReference>
<reference evidence="11" key="2">
    <citation type="submission" date="2020-06" db="EMBL/GenBank/DDBJ databases">
        <title>Helianthus annuus Genome sequencing and assembly Release 2.</title>
        <authorList>
            <person name="Gouzy J."/>
            <person name="Langlade N."/>
            <person name="Munos S."/>
        </authorList>
    </citation>
    <scope>NUCLEOTIDE SEQUENCE</scope>
    <source>
        <tissue evidence="11">Leaves</tissue>
    </source>
</reference>
<evidence type="ECO:0000256" key="1">
    <source>
        <dbReference type="ARBA" id="ARBA00004479"/>
    </source>
</evidence>
<dbReference type="AlphaFoldDB" id="A0A9K3J491"/>
<dbReference type="PROSITE" id="PS51450">
    <property type="entry name" value="LRR"/>
    <property type="match status" value="1"/>
</dbReference>
<evidence type="ECO:0000313" key="11">
    <source>
        <dbReference type="EMBL" id="KAF5808158.1"/>
    </source>
</evidence>
<protein>
    <submittedName>
        <fullName evidence="11">Polygalacturonase</fullName>
        <ecNumber evidence="11">3.2.1.15</ecNumber>
    </submittedName>
</protein>
<dbReference type="InterPro" id="IPR025875">
    <property type="entry name" value="Leu-rich_rpt_4"/>
</dbReference>
<evidence type="ECO:0000256" key="9">
    <source>
        <dbReference type="SAM" id="SignalP"/>
    </source>
</evidence>
<evidence type="ECO:0000313" key="12">
    <source>
        <dbReference type="Proteomes" id="UP000215914"/>
    </source>
</evidence>
<keyword evidence="6" id="KW-1133">Transmembrane helix</keyword>
<keyword evidence="7" id="KW-0472">Membrane</keyword>
<evidence type="ECO:0000256" key="2">
    <source>
        <dbReference type="ARBA" id="ARBA00022614"/>
    </source>
</evidence>
<evidence type="ECO:0000256" key="8">
    <source>
        <dbReference type="ARBA" id="ARBA00023180"/>
    </source>
</evidence>
<dbReference type="Gramene" id="mRNA:HanXRQr2_Chr04g0142251">
    <property type="protein sequence ID" value="mRNA:HanXRQr2_Chr04g0142251"/>
    <property type="gene ID" value="HanXRQr2_Chr04g0142251"/>
</dbReference>
<dbReference type="Proteomes" id="UP000215914">
    <property type="component" value="Unassembled WGS sequence"/>
</dbReference>
<dbReference type="InterPro" id="IPR013210">
    <property type="entry name" value="LRR_N_plant-typ"/>
</dbReference>
<dbReference type="Pfam" id="PF08263">
    <property type="entry name" value="LRRNT_2"/>
    <property type="match status" value="1"/>
</dbReference>
<name>A0A9K3J491_HELAN</name>